<dbReference type="Pfam" id="PF00076">
    <property type="entry name" value="RRM_1"/>
    <property type="match status" value="1"/>
</dbReference>
<protein>
    <recommendedName>
        <fullName evidence="4">RRM domain-containing protein</fullName>
    </recommendedName>
</protein>
<dbReference type="InterPro" id="IPR048289">
    <property type="entry name" value="RRM2_NsCP33-like"/>
</dbReference>
<name>A0ABP0TLQ7_9BRYO</name>
<proteinExistence type="predicted"/>
<organism evidence="5 6">
    <name type="scientific">Sphagnum troendelagicum</name>
    <dbReference type="NCBI Taxonomy" id="128251"/>
    <lineage>
        <taxon>Eukaryota</taxon>
        <taxon>Viridiplantae</taxon>
        <taxon>Streptophyta</taxon>
        <taxon>Embryophyta</taxon>
        <taxon>Bryophyta</taxon>
        <taxon>Sphagnophytina</taxon>
        <taxon>Sphagnopsida</taxon>
        <taxon>Sphagnales</taxon>
        <taxon>Sphagnaceae</taxon>
        <taxon>Sphagnum</taxon>
    </lineage>
</organism>
<feature type="domain" description="RRM" evidence="4">
    <location>
        <begin position="43"/>
        <end position="121"/>
    </location>
</feature>
<evidence type="ECO:0000256" key="3">
    <source>
        <dbReference type="SAM" id="MobiDB-lite"/>
    </source>
</evidence>
<dbReference type="CDD" id="cd21608">
    <property type="entry name" value="RRM2_NsCP33_like"/>
    <property type="match status" value="1"/>
</dbReference>
<reference evidence="5" key="1">
    <citation type="submission" date="2024-02" db="EMBL/GenBank/DDBJ databases">
        <authorList>
            <consortium name="ELIXIR-Norway"/>
            <consortium name="Elixir Norway"/>
        </authorList>
    </citation>
    <scope>NUCLEOTIDE SEQUENCE</scope>
</reference>
<dbReference type="PANTHER" id="PTHR48027">
    <property type="entry name" value="HETEROGENEOUS NUCLEAR RIBONUCLEOPROTEIN 87F-RELATED"/>
    <property type="match status" value="1"/>
</dbReference>
<dbReference type="SMART" id="SM00360">
    <property type="entry name" value="RRM"/>
    <property type="match status" value="1"/>
</dbReference>
<dbReference type="Proteomes" id="UP001497512">
    <property type="component" value="Chromosome 12"/>
</dbReference>
<evidence type="ECO:0000256" key="2">
    <source>
        <dbReference type="PROSITE-ProRule" id="PRU00176"/>
    </source>
</evidence>
<dbReference type="Gene3D" id="3.30.70.330">
    <property type="match status" value="1"/>
</dbReference>
<gene>
    <name evidence="5" type="ORF">CSSPTR1EN2_LOCUS5044</name>
</gene>
<sequence length="170" mass="18012">MAYFGKLGALTRQIVARSLLQKNGAAVAALPAVYLLQRGMASSKLFIGGLAWGTDEQTLKEAFSSFGDVLDAKIICDRDTGRSRGFGFVSFSNESEAEVALQEMDGRDLAGRTIRVDYATQRAPGERTGGSPRGSGGGYSPTGVHRDGGNYGGNSDFNGSSRFGGNSEWR</sequence>
<evidence type="ECO:0000313" key="5">
    <source>
        <dbReference type="EMBL" id="CAK9199653.1"/>
    </source>
</evidence>
<dbReference type="InterPro" id="IPR012677">
    <property type="entry name" value="Nucleotide-bd_a/b_plait_sf"/>
</dbReference>
<keyword evidence="6" id="KW-1185">Reference proteome</keyword>
<dbReference type="InterPro" id="IPR052462">
    <property type="entry name" value="SLIRP/GR-RBP-like"/>
</dbReference>
<dbReference type="EMBL" id="OZ019904">
    <property type="protein sequence ID" value="CAK9199653.1"/>
    <property type="molecule type" value="Genomic_DNA"/>
</dbReference>
<evidence type="ECO:0000313" key="6">
    <source>
        <dbReference type="Proteomes" id="UP001497512"/>
    </source>
</evidence>
<feature type="compositionally biased region" description="Polar residues" evidence="3">
    <location>
        <begin position="153"/>
        <end position="164"/>
    </location>
</feature>
<evidence type="ECO:0000259" key="4">
    <source>
        <dbReference type="PROSITE" id="PS50102"/>
    </source>
</evidence>
<feature type="region of interest" description="Disordered" evidence="3">
    <location>
        <begin position="116"/>
        <end position="170"/>
    </location>
</feature>
<evidence type="ECO:0000256" key="1">
    <source>
        <dbReference type="ARBA" id="ARBA00022884"/>
    </source>
</evidence>
<dbReference type="InterPro" id="IPR035979">
    <property type="entry name" value="RBD_domain_sf"/>
</dbReference>
<dbReference type="PROSITE" id="PS50102">
    <property type="entry name" value="RRM"/>
    <property type="match status" value="1"/>
</dbReference>
<dbReference type="SUPFAM" id="SSF54928">
    <property type="entry name" value="RNA-binding domain, RBD"/>
    <property type="match status" value="1"/>
</dbReference>
<keyword evidence="1 2" id="KW-0694">RNA-binding</keyword>
<dbReference type="InterPro" id="IPR000504">
    <property type="entry name" value="RRM_dom"/>
</dbReference>
<accession>A0ABP0TLQ7</accession>
<feature type="compositionally biased region" description="Gly residues" evidence="3">
    <location>
        <begin position="127"/>
        <end position="140"/>
    </location>
</feature>